<comment type="subcellular location">
    <subcellularLocation>
        <location evidence="1 7">Cell membrane</location>
        <topology evidence="1 7">Multi-pass membrane protein</topology>
    </subcellularLocation>
</comment>
<evidence type="ECO:0000259" key="8">
    <source>
        <dbReference type="PROSITE" id="PS50928"/>
    </source>
</evidence>
<dbReference type="AlphaFoldDB" id="A0A6J4MYL7"/>
<dbReference type="InterPro" id="IPR000515">
    <property type="entry name" value="MetI-like"/>
</dbReference>
<dbReference type="PANTHER" id="PTHR43005">
    <property type="entry name" value="BLR7065 PROTEIN"/>
    <property type="match status" value="1"/>
</dbReference>
<keyword evidence="4 7" id="KW-0812">Transmembrane</keyword>
<dbReference type="Pfam" id="PF00528">
    <property type="entry name" value="BPD_transp_1"/>
    <property type="match status" value="1"/>
</dbReference>
<evidence type="ECO:0000256" key="2">
    <source>
        <dbReference type="ARBA" id="ARBA00022448"/>
    </source>
</evidence>
<accession>A0A6J4MYL7</accession>
<evidence type="ECO:0000256" key="5">
    <source>
        <dbReference type="ARBA" id="ARBA00022989"/>
    </source>
</evidence>
<dbReference type="EMBL" id="CADCTR010002806">
    <property type="protein sequence ID" value="CAA9369880.1"/>
    <property type="molecule type" value="Genomic_DNA"/>
</dbReference>
<keyword evidence="6 7" id="KW-0472">Membrane</keyword>
<feature type="transmembrane region" description="Helical" evidence="7">
    <location>
        <begin position="65"/>
        <end position="85"/>
    </location>
</feature>
<feature type="transmembrane region" description="Helical" evidence="7">
    <location>
        <begin position="198"/>
        <end position="223"/>
    </location>
</feature>
<feature type="transmembrane region" description="Helical" evidence="7">
    <location>
        <begin position="158"/>
        <end position="177"/>
    </location>
</feature>
<protein>
    <recommendedName>
        <fullName evidence="8">ABC transmembrane type-1 domain-containing protein</fullName>
    </recommendedName>
</protein>
<comment type="similarity">
    <text evidence="7">Belongs to the binding-protein-dependent transport system permease family.</text>
</comment>
<gene>
    <name evidence="9" type="ORF">AVDCRST_MAG93-8336</name>
</gene>
<sequence>MTRRQFVMGVAPSMTVMLGLLTVPLLTTMLWSFQRVEYGGAGQWVGFANYSAVFRDPQFLRSVRFSIGFALVHTALLLVLGYGLALLMNRVRHGRTVFLGILLLTYVVPSIISATMFSWLFDDNFGGLVNYLIKLAGGQPVRWFTGTWPNRGLVLLESVWAGLPFFMLVFLGALQGVSTEQIEAAFMDGANWWQRQRFVVIPAIGPMFRFLALIAVSSALGIFDALVALSPNARTVGTQSVSLYVYETAFANEQRNLGLGSAVNVLMLLV</sequence>
<evidence type="ECO:0000256" key="6">
    <source>
        <dbReference type="ARBA" id="ARBA00023136"/>
    </source>
</evidence>
<evidence type="ECO:0000256" key="7">
    <source>
        <dbReference type="RuleBase" id="RU363032"/>
    </source>
</evidence>
<dbReference type="Gene3D" id="1.10.3720.10">
    <property type="entry name" value="MetI-like"/>
    <property type="match status" value="1"/>
</dbReference>
<evidence type="ECO:0000256" key="1">
    <source>
        <dbReference type="ARBA" id="ARBA00004651"/>
    </source>
</evidence>
<keyword evidence="2 7" id="KW-0813">Transport</keyword>
<dbReference type="PANTHER" id="PTHR43005:SF1">
    <property type="entry name" value="SPERMIDINE_PUTRESCINE TRANSPORT SYSTEM PERMEASE PROTEIN"/>
    <property type="match status" value="1"/>
</dbReference>
<organism evidence="9">
    <name type="scientific">uncultured Chloroflexia bacterium</name>
    <dbReference type="NCBI Taxonomy" id="1672391"/>
    <lineage>
        <taxon>Bacteria</taxon>
        <taxon>Bacillati</taxon>
        <taxon>Chloroflexota</taxon>
        <taxon>Chloroflexia</taxon>
        <taxon>environmental samples</taxon>
    </lineage>
</organism>
<feature type="transmembrane region" description="Helical" evidence="7">
    <location>
        <begin position="97"/>
        <end position="121"/>
    </location>
</feature>
<feature type="transmembrane region" description="Helical" evidence="7">
    <location>
        <begin position="7"/>
        <end position="31"/>
    </location>
</feature>
<evidence type="ECO:0000256" key="4">
    <source>
        <dbReference type="ARBA" id="ARBA00022692"/>
    </source>
</evidence>
<feature type="domain" description="ABC transmembrane type-1" evidence="8">
    <location>
        <begin position="63"/>
        <end position="270"/>
    </location>
</feature>
<keyword evidence="5 7" id="KW-1133">Transmembrane helix</keyword>
<dbReference type="InterPro" id="IPR035906">
    <property type="entry name" value="MetI-like_sf"/>
</dbReference>
<dbReference type="GO" id="GO:0055085">
    <property type="term" value="P:transmembrane transport"/>
    <property type="evidence" value="ECO:0007669"/>
    <property type="project" value="InterPro"/>
</dbReference>
<keyword evidence="3" id="KW-1003">Cell membrane</keyword>
<dbReference type="CDD" id="cd06261">
    <property type="entry name" value="TM_PBP2"/>
    <property type="match status" value="1"/>
</dbReference>
<proteinExistence type="inferred from homology"/>
<evidence type="ECO:0000313" key="9">
    <source>
        <dbReference type="EMBL" id="CAA9369880.1"/>
    </source>
</evidence>
<feature type="non-terminal residue" evidence="9">
    <location>
        <position position="270"/>
    </location>
</feature>
<dbReference type="SUPFAM" id="SSF161098">
    <property type="entry name" value="MetI-like"/>
    <property type="match status" value="1"/>
</dbReference>
<name>A0A6J4MYL7_9CHLR</name>
<dbReference type="PROSITE" id="PS50928">
    <property type="entry name" value="ABC_TM1"/>
    <property type="match status" value="1"/>
</dbReference>
<dbReference type="GO" id="GO:0005886">
    <property type="term" value="C:plasma membrane"/>
    <property type="evidence" value="ECO:0007669"/>
    <property type="project" value="UniProtKB-SubCell"/>
</dbReference>
<reference evidence="9" key="1">
    <citation type="submission" date="2020-02" db="EMBL/GenBank/DDBJ databases">
        <authorList>
            <person name="Meier V. D."/>
        </authorList>
    </citation>
    <scope>NUCLEOTIDE SEQUENCE</scope>
    <source>
        <strain evidence="9">AVDCRST_MAG93</strain>
    </source>
</reference>
<evidence type="ECO:0000256" key="3">
    <source>
        <dbReference type="ARBA" id="ARBA00022475"/>
    </source>
</evidence>